<accession>A0A5N6ZX93</accession>
<proteinExistence type="predicted"/>
<evidence type="ECO:0000313" key="2">
    <source>
        <dbReference type="EMBL" id="KAE8361978.1"/>
    </source>
</evidence>
<dbReference type="Proteomes" id="UP000326268">
    <property type="component" value="Unassembled WGS sequence"/>
</dbReference>
<sequence>MYSPEPGTYFRLNLGMYLLLLYGMWVPACVCVWRIRHTLSTIKDGRSFRWTSTSALAKVENTRGV</sequence>
<dbReference type="EMBL" id="ML737718">
    <property type="protein sequence ID" value="KAE8361978.1"/>
    <property type="molecule type" value="Genomic_DNA"/>
</dbReference>
<name>A0A5N6ZX93_9EURO</name>
<evidence type="ECO:0000256" key="1">
    <source>
        <dbReference type="SAM" id="Phobius"/>
    </source>
</evidence>
<gene>
    <name evidence="2" type="ORF">BDV27DRAFT_132231</name>
</gene>
<dbReference type="RefSeq" id="XP_031925059.1">
    <property type="nucleotide sequence ID" value="XM_032067828.1"/>
</dbReference>
<dbReference type="AlphaFoldDB" id="A0A5N6ZX93"/>
<feature type="transmembrane region" description="Helical" evidence="1">
    <location>
        <begin position="12"/>
        <end position="33"/>
    </location>
</feature>
<protein>
    <submittedName>
        <fullName evidence="2">Uncharacterized protein</fullName>
    </submittedName>
</protein>
<keyword evidence="1" id="KW-0812">Transmembrane</keyword>
<organism evidence="2 3">
    <name type="scientific">Aspergillus caelatus</name>
    <dbReference type="NCBI Taxonomy" id="61420"/>
    <lineage>
        <taxon>Eukaryota</taxon>
        <taxon>Fungi</taxon>
        <taxon>Dikarya</taxon>
        <taxon>Ascomycota</taxon>
        <taxon>Pezizomycotina</taxon>
        <taxon>Eurotiomycetes</taxon>
        <taxon>Eurotiomycetidae</taxon>
        <taxon>Eurotiales</taxon>
        <taxon>Aspergillaceae</taxon>
        <taxon>Aspergillus</taxon>
        <taxon>Aspergillus subgen. Circumdati</taxon>
    </lineage>
</organism>
<keyword evidence="1" id="KW-0472">Membrane</keyword>
<reference evidence="2 3" key="1">
    <citation type="submission" date="2019-04" db="EMBL/GenBank/DDBJ databases">
        <title>Friends and foes A comparative genomics studyof 23 Aspergillus species from section Flavi.</title>
        <authorList>
            <consortium name="DOE Joint Genome Institute"/>
            <person name="Kjaerbolling I."/>
            <person name="Vesth T."/>
            <person name="Frisvad J.C."/>
            <person name="Nybo J.L."/>
            <person name="Theobald S."/>
            <person name="Kildgaard S."/>
            <person name="Isbrandt T."/>
            <person name="Kuo A."/>
            <person name="Sato A."/>
            <person name="Lyhne E.K."/>
            <person name="Kogle M.E."/>
            <person name="Wiebenga A."/>
            <person name="Kun R.S."/>
            <person name="Lubbers R.J."/>
            <person name="Makela M.R."/>
            <person name="Barry K."/>
            <person name="Chovatia M."/>
            <person name="Clum A."/>
            <person name="Daum C."/>
            <person name="Haridas S."/>
            <person name="He G."/>
            <person name="LaButti K."/>
            <person name="Lipzen A."/>
            <person name="Mondo S."/>
            <person name="Riley R."/>
            <person name="Salamov A."/>
            <person name="Simmons B.A."/>
            <person name="Magnuson J.K."/>
            <person name="Henrissat B."/>
            <person name="Mortensen U.H."/>
            <person name="Larsen T.O."/>
            <person name="Devries R.P."/>
            <person name="Grigoriev I.V."/>
            <person name="Machida M."/>
            <person name="Baker S.E."/>
            <person name="Andersen M.R."/>
        </authorList>
    </citation>
    <scope>NUCLEOTIDE SEQUENCE [LARGE SCALE GENOMIC DNA]</scope>
    <source>
        <strain evidence="2 3">CBS 763.97</strain>
    </source>
</reference>
<evidence type="ECO:0000313" key="3">
    <source>
        <dbReference type="Proteomes" id="UP000326268"/>
    </source>
</evidence>
<keyword evidence="1" id="KW-1133">Transmembrane helix</keyword>
<keyword evidence="3" id="KW-1185">Reference proteome</keyword>
<dbReference type="GeneID" id="43652274"/>